<feature type="chain" id="PRO_5045622356" description="LysM domain-containing protein" evidence="4">
    <location>
        <begin position="24"/>
        <end position="744"/>
    </location>
</feature>
<keyword evidence="3" id="KW-1133">Transmembrane helix</keyword>
<gene>
    <name evidence="5" type="ORF">N8I74_15480</name>
</gene>
<name>A0ABY6DNM0_9NEIS</name>
<dbReference type="Proteomes" id="UP001061302">
    <property type="component" value="Chromosome"/>
</dbReference>
<evidence type="ECO:0000256" key="4">
    <source>
        <dbReference type="SAM" id="SignalP"/>
    </source>
</evidence>
<keyword evidence="6" id="KW-1185">Reference proteome</keyword>
<feature type="coiled-coil region" evidence="1">
    <location>
        <begin position="314"/>
        <end position="341"/>
    </location>
</feature>
<feature type="transmembrane region" description="Helical" evidence="3">
    <location>
        <begin position="364"/>
        <end position="383"/>
    </location>
</feature>
<feature type="region of interest" description="Disordered" evidence="2">
    <location>
        <begin position="532"/>
        <end position="576"/>
    </location>
</feature>
<evidence type="ECO:0000256" key="1">
    <source>
        <dbReference type="SAM" id="Coils"/>
    </source>
</evidence>
<feature type="signal peptide" evidence="4">
    <location>
        <begin position="1"/>
        <end position="23"/>
    </location>
</feature>
<feature type="region of interest" description="Disordered" evidence="2">
    <location>
        <begin position="245"/>
        <end position="276"/>
    </location>
</feature>
<feature type="compositionally biased region" description="Low complexity" evidence="2">
    <location>
        <begin position="549"/>
        <end position="569"/>
    </location>
</feature>
<evidence type="ECO:0000256" key="3">
    <source>
        <dbReference type="SAM" id="Phobius"/>
    </source>
</evidence>
<keyword evidence="4" id="KW-0732">Signal</keyword>
<evidence type="ECO:0008006" key="7">
    <source>
        <dbReference type="Google" id="ProtNLM"/>
    </source>
</evidence>
<dbReference type="EMBL" id="CP106753">
    <property type="protein sequence ID" value="UXY14706.1"/>
    <property type="molecule type" value="Genomic_DNA"/>
</dbReference>
<evidence type="ECO:0000256" key="2">
    <source>
        <dbReference type="SAM" id="MobiDB-lite"/>
    </source>
</evidence>
<keyword evidence="3" id="KW-0472">Membrane</keyword>
<keyword evidence="3" id="KW-0812">Transmembrane</keyword>
<evidence type="ECO:0000313" key="5">
    <source>
        <dbReference type="EMBL" id="UXY14706.1"/>
    </source>
</evidence>
<sequence>MPFRVGRAVLALGGALLCVPVHAATLGELSVRSALGERFEGVIPVLAAPDEILSRPCFQLLPGDAEGGASPLLRARLVYEPGAGGGVLRIFGDEKIQEPVLGIRIGVACPTDLSASFRRDYTVLLDPREYVAPATVPGAAARAAAPARSGGTAARRTVPALGGVWRTEGGESVERIARRYYPNDPELRAWLIDEIHTLNEGLPQNSRAPLEAGQALYLPPPRARSAREDEDSSSQVLPPVRQTAAAAPTLSIDPLPPLPDPRDHAGERLPPAAAKDDGKLQLRLSAPAIDLEYRSGMTPEETLRLRENLLLLESDDQTAQLMQLKYQIAQLEQQLDQLKSRGVQAAAPSSPASSIEESLLTGGIWMWGGLLALLLLPTGYLFWRWRERRLAQEYEPFSIATNLEPRFATNGKPVTGFGEQPSIPGSGMRELAHNIAQMANDWQQDEVDVVLPGNVSEEAQLLIDHGLVQQAVNLLSHEIEQHPTALVLWMKLFDVLRLNDMTQQFQERAVAFRLQFASDALWQQVQELGRDLDPDNPLYQPLEESDDVPAAAPSRAPAAASARPAGPGPIEFTPMLPTAEPMTLEMPPAEPEMITVEAVPSSGEPEAITVEDEPFTLEPETTAIQADVIEADTIDIVATPAADEPFEPVDVAAPQAPGAGEPLFTPADFLISEVAPVQAEPGTNVDPAEFVSDDPLLRPVSDLLAKGDTGRVFRLLEETLYNGTLEQRQIALKWLDRLFPIKHR</sequence>
<keyword evidence="1" id="KW-0175">Coiled coil</keyword>
<dbReference type="RefSeq" id="WP_263124009.1">
    <property type="nucleotide sequence ID" value="NZ_CP106753.1"/>
</dbReference>
<organism evidence="5 6">
    <name type="scientific">Chitiniphilus purpureus</name>
    <dbReference type="NCBI Taxonomy" id="2981137"/>
    <lineage>
        <taxon>Bacteria</taxon>
        <taxon>Pseudomonadati</taxon>
        <taxon>Pseudomonadota</taxon>
        <taxon>Betaproteobacteria</taxon>
        <taxon>Neisseriales</taxon>
        <taxon>Chitinibacteraceae</taxon>
        <taxon>Chitiniphilus</taxon>
    </lineage>
</organism>
<evidence type="ECO:0000313" key="6">
    <source>
        <dbReference type="Proteomes" id="UP001061302"/>
    </source>
</evidence>
<protein>
    <recommendedName>
        <fullName evidence="7">LysM domain-containing protein</fullName>
    </recommendedName>
</protein>
<accession>A0ABY6DNM0</accession>
<reference evidence="5" key="1">
    <citation type="submission" date="2022-10" db="EMBL/GenBank/DDBJ databases">
        <title>Chitiniphilus purpureus sp. nov., a novel chitin-degrading bacterium isolated from crawfish pond sediment.</title>
        <authorList>
            <person name="Li K."/>
        </authorList>
    </citation>
    <scope>NUCLEOTIDE SEQUENCE</scope>
    <source>
        <strain evidence="5">CD1</strain>
    </source>
</reference>
<proteinExistence type="predicted"/>